<dbReference type="AlphaFoldDB" id="A0A0E9UYZ2"/>
<organism evidence="1">
    <name type="scientific">Anguilla anguilla</name>
    <name type="common">European freshwater eel</name>
    <name type="synonym">Muraena anguilla</name>
    <dbReference type="NCBI Taxonomy" id="7936"/>
    <lineage>
        <taxon>Eukaryota</taxon>
        <taxon>Metazoa</taxon>
        <taxon>Chordata</taxon>
        <taxon>Craniata</taxon>
        <taxon>Vertebrata</taxon>
        <taxon>Euteleostomi</taxon>
        <taxon>Actinopterygii</taxon>
        <taxon>Neopterygii</taxon>
        <taxon>Teleostei</taxon>
        <taxon>Anguilliformes</taxon>
        <taxon>Anguillidae</taxon>
        <taxon>Anguilla</taxon>
    </lineage>
</organism>
<evidence type="ECO:0000313" key="1">
    <source>
        <dbReference type="EMBL" id="JAH70395.1"/>
    </source>
</evidence>
<sequence length="46" mass="5303">MRFTRPQEGYLFLIKFARATHEIGVNANSSKNSSLLNITFSLKMRN</sequence>
<protein>
    <submittedName>
        <fullName evidence="1">Uncharacterized protein</fullName>
    </submittedName>
</protein>
<accession>A0A0E9UYZ2</accession>
<reference evidence="1" key="2">
    <citation type="journal article" date="2015" name="Fish Shellfish Immunol.">
        <title>Early steps in the European eel (Anguilla anguilla)-Vibrio vulnificus interaction in the gills: Role of the RtxA13 toxin.</title>
        <authorList>
            <person name="Callol A."/>
            <person name="Pajuelo D."/>
            <person name="Ebbesson L."/>
            <person name="Teles M."/>
            <person name="MacKenzie S."/>
            <person name="Amaro C."/>
        </authorList>
    </citation>
    <scope>NUCLEOTIDE SEQUENCE</scope>
</reference>
<dbReference type="EMBL" id="GBXM01038182">
    <property type="protein sequence ID" value="JAH70395.1"/>
    <property type="molecule type" value="Transcribed_RNA"/>
</dbReference>
<reference evidence="1" key="1">
    <citation type="submission" date="2014-11" db="EMBL/GenBank/DDBJ databases">
        <authorList>
            <person name="Amaro Gonzalez C."/>
        </authorList>
    </citation>
    <scope>NUCLEOTIDE SEQUENCE</scope>
</reference>
<name>A0A0E9UYZ2_ANGAN</name>
<proteinExistence type="predicted"/>